<evidence type="ECO:0000313" key="2">
    <source>
        <dbReference type="Proteomes" id="UP000724584"/>
    </source>
</evidence>
<keyword evidence="2" id="KW-1185">Reference proteome</keyword>
<organism evidence="1 2">
    <name type="scientific">Chaetomium tenue</name>
    <dbReference type="NCBI Taxonomy" id="1854479"/>
    <lineage>
        <taxon>Eukaryota</taxon>
        <taxon>Fungi</taxon>
        <taxon>Dikarya</taxon>
        <taxon>Ascomycota</taxon>
        <taxon>Pezizomycotina</taxon>
        <taxon>Sordariomycetes</taxon>
        <taxon>Sordariomycetidae</taxon>
        <taxon>Sordariales</taxon>
        <taxon>Chaetomiaceae</taxon>
        <taxon>Chaetomium</taxon>
    </lineage>
</organism>
<protein>
    <submittedName>
        <fullName evidence="1">Uncharacterized protein</fullName>
    </submittedName>
</protein>
<name>A0ACB7P690_9PEZI</name>
<accession>A0ACB7P690</accession>
<gene>
    <name evidence="1" type="ORF">F5144DRAFT_654088</name>
</gene>
<reference evidence="1 2" key="1">
    <citation type="journal article" date="2021" name="Nat. Commun.">
        <title>Genetic determinants of endophytism in the Arabidopsis root mycobiome.</title>
        <authorList>
            <person name="Mesny F."/>
            <person name="Miyauchi S."/>
            <person name="Thiergart T."/>
            <person name="Pickel B."/>
            <person name="Atanasova L."/>
            <person name="Karlsson M."/>
            <person name="Huettel B."/>
            <person name="Barry K.W."/>
            <person name="Haridas S."/>
            <person name="Chen C."/>
            <person name="Bauer D."/>
            <person name="Andreopoulos W."/>
            <person name="Pangilinan J."/>
            <person name="LaButti K."/>
            <person name="Riley R."/>
            <person name="Lipzen A."/>
            <person name="Clum A."/>
            <person name="Drula E."/>
            <person name="Henrissat B."/>
            <person name="Kohler A."/>
            <person name="Grigoriev I.V."/>
            <person name="Martin F.M."/>
            <person name="Hacquard S."/>
        </authorList>
    </citation>
    <scope>NUCLEOTIDE SEQUENCE [LARGE SCALE GENOMIC DNA]</scope>
    <source>
        <strain evidence="1 2">MPI-SDFR-AT-0079</strain>
    </source>
</reference>
<evidence type="ECO:0000313" key="1">
    <source>
        <dbReference type="EMBL" id="KAH6628112.1"/>
    </source>
</evidence>
<dbReference type="EMBL" id="JAGIZQ010000005">
    <property type="protein sequence ID" value="KAH6628112.1"/>
    <property type="molecule type" value="Genomic_DNA"/>
</dbReference>
<proteinExistence type="predicted"/>
<comment type="caution">
    <text evidence="1">The sequence shown here is derived from an EMBL/GenBank/DDBJ whole genome shotgun (WGS) entry which is preliminary data.</text>
</comment>
<dbReference type="Proteomes" id="UP000724584">
    <property type="component" value="Unassembled WGS sequence"/>
</dbReference>
<sequence length="495" mass="56090">MYDGQEELDNLVWDKNDEDSDKSLKRMRLKTTCREVERLAKEQFGAPATLVSPLVVGGFNILYRVHLEGVLQRPDVMFPVEKTIQEAATAKYIAENTQIPIPRHFSSGNDPTLGPFVTLERVETCGSMSARLTTPNDDPSVGHVLNPEIDETTLEHLWSKAAECLLQLSRLTFPRIGGLVEFEDESGDTSYRIIGRPLTHNMTDMIRLANIPHAALPLPDTTYPTADAWYTALAEMHLAQLVFQQNDAITSADDCRNKLVARLLFRRLARQGRLSCFGFAEDDWSAQALRIAADGGSGREKLAPAPAGDGAFRIEADELVAVIDWEFAYAAPTQFALDPPWWLLLELAETWSGGVDDWVRVYEGRLGTWFAAMERAEERVPGGGVDGPGPLPVPLSRYMRESWETGRFWLSYGARKSWAFDMVFWRFLDERFFGQRAGDVLKEDLWKTRVDLLTKGEMAALEPFVERKMRQSKDRVIVEWDQEEAKRRLLEVLFD</sequence>